<dbReference type="InterPro" id="IPR000504">
    <property type="entry name" value="RRM_dom"/>
</dbReference>
<dbReference type="InterPro" id="IPR012677">
    <property type="entry name" value="Nucleotide-bd_a/b_plait_sf"/>
</dbReference>
<evidence type="ECO:0000259" key="3">
    <source>
        <dbReference type="PROSITE" id="PS50102"/>
    </source>
</evidence>
<evidence type="ECO:0000256" key="1">
    <source>
        <dbReference type="PROSITE-ProRule" id="PRU00176"/>
    </source>
</evidence>
<dbReference type="Pfam" id="PF00076">
    <property type="entry name" value="RRM_1"/>
    <property type="match status" value="2"/>
</dbReference>
<dbReference type="AlphaFoldDB" id="A0AAD8WZ39"/>
<keyword evidence="1" id="KW-0694">RNA-binding</keyword>
<sequence>MARGDGSGFCGFAKGFLVSGSSGSLSDRAPLAKIPGGGRTGPPREVVEISSDEEEDDGSTPVARKLRFDDAADEGASATGGCILGVNKKSEPCGVGKEDDDCVVLDSDPDGAVPVAEEKGSAGFDGGLDELQIVAQKGQVACRDYPHSRHLCSKLPFSTTSHVKHCSMCYCFVCDAPAPCTYWGKGLSTHDHCHATDKEIRWTTLRQAFKYKHLPASHSEKHQNVVYPAMVPLRQQDIQRQVSALQSDPFFLSGFSHFSLTNGSPLLAVVNQNQQRHILQGVLPNAGQTFGALRVSHLTRDGRGRDNVQTARATRPHTPFGQEPCQQEDDEEYTSEEEDEEYTSQEDDEYTSEKAKVYVGNLHYDIVREDLDELFGQAGFVEFSEVVYSRQTWQSCGFGFVTMSTVKEAEVAVEIFNGFKMHGRRLTVQHKAARRVARVEAPLCQSESPFRLYVGNLPSQASDSWLKALLSLHGKVVEARVVDKEHDGRAWRSRGFGFVKMATEEESYVAMEALDKQVSIMLVVICCHLCLHS</sequence>
<feature type="domain" description="RRM" evidence="3">
    <location>
        <begin position="355"/>
        <end position="433"/>
    </location>
</feature>
<name>A0AAD8WZ39_LOLMU</name>
<comment type="caution">
    <text evidence="4">The sequence shown here is derived from an EMBL/GenBank/DDBJ whole genome shotgun (WGS) entry which is preliminary data.</text>
</comment>
<accession>A0AAD8WZ39</accession>
<protein>
    <recommendedName>
        <fullName evidence="3">RRM domain-containing protein</fullName>
    </recommendedName>
</protein>
<organism evidence="4 5">
    <name type="scientific">Lolium multiflorum</name>
    <name type="common">Italian ryegrass</name>
    <name type="synonym">Lolium perenne subsp. multiflorum</name>
    <dbReference type="NCBI Taxonomy" id="4521"/>
    <lineage>
        <taxon>Eukaryota</taxon>
        <taxon>Viridiplantae</taxon>
        <taxon>Streptophyta</taxon>
        <taxon>Embryophyta</taxon>
        <taxon>Tracheophyta</taxon>
        <taxon>Spermatophyta</taxon>
        <taxon>Magnoliopsida</taxon>
        <taxon>Liliopsida</taxon>
        <taxon>Poales</taxon>
        <taxon>Poaceae</taxon>
        <taxon>BOP clade</taxon>
        <taxon>Pooideae</taxon>
        <taxon>Poodae</taxon>
        <taxon>Poeae</taxon>
        <taxon>Poeae Chloroplast Group 2 (Poeae type)</taxon>
        <taxon>Loliodinae</taxon>
        <taxon>Loliinae</taxon>
        <taxon>Lolium</taxon>
    </lineage>
</organism>
<dbReference type="SUPFAM" id="SSF54928">
    <property type="entry name" value="RNA-binding domain, RBD"/>
    <property type="match status" value="2"/>
</dbReference>
<reference evidence="4" key="1">
    <citation type="submission" date="2023-07" db="EMBL/GenBank/DDBJ databases">
        <title>A chromosome-level genome assembly of Lolium multiflorum.</title>
        <authorList>
            <person name="Chen Y."/>
            <person name="Copetti D."/>
            <person name="Kolliker R."/>
            <person name="Studer B."/>
        </authorList>
    </citation>
    <scope>NUCLEOTIDE SEQUENCE</scope>
    <source>
        <strain evidence="4">02402/16</strain>
        <tissue evidence="4">Leaf</tissue>
    </source>
</reference>
<dbReference type="InterPro" id="IPR053234">
    <property type="entry name" value="RPM1_Interactor"/>
</dbReference>
<dbReference type="PANTHER" id="PTHR33443:SF13">
    <property type="entry name" value="RRM DOMAIN-CONTAINING PROTEIN"/>
    <property type="match status" value="1"/>
</dbReference>
<dbReference type="SMART" id="SM00360">
    <property type="entry name" value="RRM"/>
    <property type="match status" value="2"/>
</dbReference>
<dbReference type="Gene3D" id="3.30.70.330">
    <property type="match status" value="2"/>
</dbReference>
<keyword evidence="5" id="KW-1185">Reference proteome</keyword>
<dbReference type="EMBL" id="JAUUTY010000002">
    <property type="protein sequence ID" value="KAK1683568.1"/>
    <property type="molecule type" value="Genomic_DNA"/>
</dbReference>
<dbReference type="PANTHER" id="PTHR33443">
    <property type="entry name" value="ZGC:112980"/>
    <property type="match status" value="1"/>
</dbReference>
<feature type="region of interest" description="Disordered" evidence="2">
    <location>
        <begin position="301"/>
        <end position="350"/>
    </location>
</feature>
<gene>
    <name evidence="4" type="ORF">QYE76_044416</name>
</gene>
<dbReference type="Proteomes" id="UP001231189">
    <property type="component" value="Unassembled WGS sequence"/>
</dbReference>
<dbReference type="GO" id="GO:0003723">
    <property type="term" value="F:RNA binding"/>
    <property type="evidence" value="ECO:0007669"/>
    <property type="project" value="UniProtKB-UniRule"/>
</dbReference>
<feature type="region of interest" description="Disordered" evidence="2">
    <location>
        <begin position="19"/>
        <end position="62"/>
    </location>
</feature>
<dbReference type="InterPro" id="IPR035979">
    <property type="entry name" value="RBD_domain_sf"/>
</dbReference>
<feature type="compositionally biased region" description="Acidic residues" evidence="2">
    <location>
        <begin position="326"/>
        <end position="350"/>
    </location>
</feature>
<evidence type="ECO:0000313" key="5">
    <source>
        <dbReference type="Proteomes" id="UP001231189"/>
    </source>
</evidence>
<evidence type="ECO:0000256" key="2">
    <source>
        <dbReference type="SAM" id="MobiDB-lite"/>
    </source>
</evidence>
<dbReference type="PROSITE" id="PS50102">
    <property type="entry name" value="RRM"/>
    <property type="match status" value="2"/>
</dbReference>
<evidence type="ECO:0000313" key="4">
    <source>
        <dbReference type="EMBL" id="KAK1683568.1"/>
    </source>
</evidence>
<feature type="domain" description="RRM" evidence="3">
    <location>
        <begin position="450"/>
        <end position="515"/>
    </location>
</feature>
<proteinExistence type="predicted"/>